<evidence type="ECO:0000259" key="3">
    <source>
        <dbReference type="PROSITE" id="PS51833"/>
    </source>
</evidence>
<feature type="domain" description="HDOD" evidence="3">
    <location>
        <begin position="116"/>
        <end position="313"/>
    </location>
</feature>
<comment type="caution">
    <text evidence="4">The sequence shown here is derived from an EMBL/GenBank/DDBJ whole genome shotgun (WGS) entry which is preliminary data.</text>
</comment>
<protein>
    <submittedName>
        <fullName evidence="4">Signal transduction protein</fullName>
    </submittedName>
</protein>
<dbReference type="InterPro" id="IPR003607">
    <property type="entry name" value="HD/PDEase_dom"/>
</dbReference>
<dbReference type="SUPFAM" id="SSF109604">
    <property type="entry name" value="HD-domain/PDEase-like"/>
    <property type="match status" value="1"/>
</dbReference>
<dbReference type="SMART" id="SM00471">
    <property type="entry name" value="HDc"/>
    <property type="match status" value="1"/>
</dbReference>
<dbReference type="Gene3D" id="1.10.3210.10">
    <property type="entry name" value="Hypothetical protein af1432"/>
    <property type="match status" value="1"/>
</dbReference>
<dbReference type="InterPro" id="IPR013976">
    <property type="entry name" value="HDOD"/>
</dbReference>
<keyword evidence="5" id="KW-1185">Reference proteome</keyword>
<dbReference type="PANTHER" id="PTHR33525">
    <property type="match status" value="1"/>
</dbReference>
<dbReference type="PROSITE" id="PS50110">
    <property type="entry name" value="RESPONSE_REGULATORY"/>
    <property type="match status" value="1"/>
</dbReference>
<name>A0A286TUJ4_9BACT</name>
<sequence length="408" mass="45278">MRKEWIIEFASGGLEALNIMSNSKFDVIVSDMRMPNMDGSQLLQIVSKQHPECIRIILSGHSDHEMVLGSIKCAHQYMMKPCDTVVVKSIINRACNLRDILKSDELRILVGGMKNLPSLPNSYNLIIEEMNLTEPSLAKVGDIIAHDVSMSAKILQLVNSAFFGLPQKMVNPQQAAIYLGVETLKALVLSTHVFSSFTETSESLDFSLPNLFNHSMAVGNLVKKIMGSESVDQRVKEEAMVAGLLHDIGKLLMLTIPDHYKQIQTFKGDMGCDDLTAEHEVLNTSHAEMGAYLLGLWGLPIGIVESIAFHHHPSRLIGHEFDVSGVAFEVGEKYEKPIDSSGSTSLDVKEYAVLTAVHVADALINQKDCDSDTTEFKYIDMRYLKALGLVEKLPEWVVCYEKVRERGG</sequence>
<proteinExistence type="predicted"/>
<gene>
    <name evidence="4" type="ORF">SCALIN_C04_0003</name>
</gene>
<dbReference type="CDD" id="cd00077">
    <property type="entry name" value="HDc"/>
    <property type="match status" value="1"/>
</dbReference>
<dbReference type="SUPFAM" id="SSF52172">
    <property type="entry name" value="CheY-like"/>
    <property type="match status" value="1"/>
</dbReference>
<evidence type="ECO:0000256" key="1">
    <source>
        <dbReference type="PROSITE-ProRule" id="PRU00169"/>
    </source>
</evidence>
<dbReference type="PANTHER" id="PTHR33525:SF3">
    <property type="entry name" value="RIBONUCLEASE Y"/>
    <property type="match status" value="1"/>
</dbReference>
<dbReference type="NCBIfam" id="TIGR00277">
    <property type="entry name" value="HDIG"/>
    <property type="match status" value="1"/>
</dbReference>
<dbReference type="GO" id="GO:0000160">
    <property type="term" value="P:phosphorelay signal transduction system"/>
    <property type="evidence" value="ECO:0007669"/>
    <property type="project" value="InterPro"/>
</dbReference>
<evidence type="ECO:0000313" key="5">
    <source>
        <dbReference type="Proteomes" id="UP000218542"/>
    </source>
</evidence>
<organism evidence="4 5">
    <name type="scientific">Candidatus Scalindua japonica</name>
    <dbReference type="NCBI Taxonomy" id="1284222"/>
    <lineage>
        <taxon>Bacteria</taxon>
        <taxon>Pseudomonadati</taxon>
        <taxon>Planctomycetota</taxon>
        <taxon>Candidatus Brocadiia</taxon>
        <taxon>Candidatus Brocadiales</taxon>
        <taxon>Candidatus Scalinduaceae</taxon>
        <taxon>Candidatus Scalindua</taxon>
    </lineage>
</organism>
<dbReference type="InterPro" id="IPR001789">
    <property type="entry name" value="Sig_transdc_resp-reg_receiver"/>
</dbReference>
<evidence type="ECO:0000259" key="2">
    <source>
        <dbReference type="PROSITE" id="PS50110"/>
    </source>
</evidence>
<dbReference type="EMBL" id="BAOS01000004">
    <property type="protein sequence ID" value="GAX59515.1"/>
    <property type="molecule type" value="Genomic_DNA"/>
</dbReference>
<evidence type="ECO:0000313" key="4">
    <source>
        <dbReference type="EMBL" id="GAX59515.1"/>
    </source>
</evidence>
<feature type="modified residue" description="4-aspartylphosphate" evidence="1">
    <location>
        <position position="31"/>
    </location>
</feature>
<dbReference type="Proteomes" id="UP000218542">
    <property type="component" value="Unassembled WGS sequence"/>
</dbReference>
<dbReference type="InterPro" id="IPR006675">
    <property type="entry name" value="HDIG_dom"/>
</dbReference>
<dbReference type="Pfam" id="PF00072">
    <property type="entry name" value="Response_reg"/>
    <property type="match status" value="1"/>
</dbReference>
<dbReference type="Gene3D" id="3.40.50.2300">
    <property type="match status" value="1"/>
</dbReference>
<dbReference type="InterPro" id="IPR052340">
    <property type="entry name" value="RNase_Y/CdgJ"/>
</dbReference>
<accession>A0A286TUJ4</accession>
<dbReference type="PROSITE" id="PS51833">
    <property type="entry name" value="HDOD"/>
    <property type="match status" value="1"/>
</dbReference>
<feature type="domain" description="Response regulatory" evidence="2">
    <location>
        <begin position="1"/>
        <end position="95"/>
    </location>
</feature>
<reference evidence="5" key="1">
    <citation type="journal article" date="2017" name="Environ. Microbiol. Rep.">
        <title>Genetic Diversity of Marine Anaerobic Ammonium-Oxidizing Bacteria as Revealed by Genomic and Proteomic Analyses of 'Candidatus Scalindua japonica'.</title>
        <authorList>
            <person name="Oshiki M."/>
            <person name="Mizuto K."/>
            <person name="Kimura Z."/>
            <person name="Kindaichi T."/>
            <person name="Satoh H."/>
            <person name="Okabe S."/>
        </authorList>
    </citation>
    <scope>NUCLEOTIDE SEQUENCE [LARGE SCALE GENOMIC DNA]</scope>
    <source>
        <strain evidence="5">husup-a2</strain>
    </source>
</reference>
<dbReference type="InterPro" id="IPR011006">
    <property type="entry name" value="CheY-like_superfamily"/>
</dbReference>
<keyword evidence="1" id="KW-0597">Phosphoprotein</keyword>
<dbReference type="Pfam" id="PF08668">
    <property type="entry name" value="HDOD"/>
    <property type="match status" value="1"/>
</dbReference>
<dbReference type="AlphaFoldDB" id="A0A286TUJ4"/>